<protein>
    <submittedName>
        <fullName evidence="1">Uncharacterized protein</fullName>
    </submittedName>
</protein>
<keyword evidence="2" id="KW-1185">Reference proteome</keyword>
<organism evidence="1 2">
    <name type="scientific">Photorhabdus australis subsp. thailandensis</name>
    <dbReference type="NCBI Taxonomy" id="2805096"/>
    <lineage>
        <taxon>Bacteria</taxon>
        <taxon>Pseudomonadati</taxon>
        <taxon>Pseudomonadota</taxon>
        <taxon>Gammaproteobacteria</taxon>
        <taxon>Enterobacterales</taxon>
        <taxon>Morganellaceae</taxon>
        <taxon>Photorhabdus</taxon>
    </lineage>
</organism>
<accession>A0A1C0U6L5</accession>
<reference evidence="1 2" key="1">
    <citation type="submission" date="2015-12" db="EMBL/GenBank/DDBJ databases">
        <title>Genome comparisons provide insights into the role of secondary metabolites in the pathogenic phase of the Photorhabdus life cycle.</title>
        <authorList>
            <person name="Tobias N.J."/>
            <person name="Mishra B."/>
            <person name="Gupta D.K."/>
            <person name="Thines M."/>
            <person name="Stinear T.P."/>
            <person name="Bode H.B."/>
        </authorList>
    </citation>
    <scope>NUCLEOTIDE SEQUENCE [LARGE SCALE GENOMIC DNA]</scope>
    <source>
        <strain evidence="1 2">PB68.1</strain>
    </source>
</reference>
<dbReference type="AlphaFoldDB" id="A0A1C0U6L5"/>
<proteinExistence type="predicted"/>
<evidence type="ECO:0000313" key="2">
    <source>
        <dbReference type="Proteomes" id="UP000093476"/>
    </source>
</evidence>
<sequence length="164" mass="18581">MGIIKFFIVIIVTSISLTCLANQKLPNEINGYIGQEIITGMGNRMGSGMVNVGGLSVGKDRVKLYFIDYTIDILTNEKKPIFFRNGLIDHREIVLNCKDKTYSSYTAKELHELANAPLSYHELGHPHKWGDYDFKDDGHLGVQYKDDQEKVTKLFNFMCDSGIK</sequence>
<comment type="caution">
    <text evidence="1">The sequence shown here is derived from an EMBL/GenBank/DDBJ whole genome shotgun (WGS) entry which is preliminary data.</text>
</comment>
<name>A0A1C0U6L5_9GAMM</name>
<dbReference type="RefSeq" id="WP_065822500.1">
    <property type="nucleotide sequence ID" value="NZ_CAWMQZ010000036.1"/>
</dbReference>
<dbReference type="EMBL" id="LOMY01000036">
    <property type="protein sequence ID" value="OCQ53558.1"/>
    <property type="molecule type" value="Genomic_DNA"/>
</dbReference>
<gene>
    <name evidence="1" type="ORF">Ppb6_01184</name>
</gene>
<evidence type="ECO:0000313" key="1">
    <source>
        <dbReference type="EMBL" id="OCQ53558.1"/>
    </source>
</evidence>
<dbReference type="Proteomes" id="UP000093476">
    <property type="component" value="Unassembled WGS sequence"/>
</dbReference>
<dbReference type="PATRIC" id="fig|286156.4.peg.1341"/>